<dbReference type="Pfam" id="PF09084">
    <property type="entry name" value="NMT1"/>
    <property type="match status" value="1"/>
</dbReference>
<protein>
    <submittedName>
        <fullName evidence="5">NMT1/THI5 like protein</fullName>
    </submittedName>
</protein>
<accession>A0A0P8A4E3</accession>
<dbReference type="Gene3D" id="3.40.190.10">
    <property type="entry name" value="Periplasmic binding protein-like II"/>
    <property type="match status" value="3"/>
</dbReference>
<evidence type="ECO:0000259" key="4">
    <source>
        <dbReference type="Pfam" id="PF09084"/>
    </source>
</evidence>
<proteinExistence type="inferred from homology"/>
<evidence type="ECO:0000313" key="6">
    <source>
        <dbReference type="Proteomes" id="UP000050360"/>
    </source>
</evidence>
<dbReference type="EMBL" id="LKCM01000373">
    <property type="protein sequence ID" value="KPQ41327.1"/>
    <property type="molecule type" value="Genomic_DNA"/>
</dbReference>
<dbReference type="Proteomes" id="UP000050360">
    <property type="component" value="Unassembled WGS sequence"/>
</dbReference>
<name>A0A0P8A4E3_9EURY</name>
<evidence type="ECO:0000256" key="1">
    <source>
        <dbReference type="ARBA" id="ARBA00004418"/>
    </source>
</evidence>
<dbReference type="GO" id="GO:0042597">
    <property type="term" value="C:periplasmic space"/>
    <property type="evidence" value="ECO:0007669"/>
    <property type="project" value="UniProtKB-SubCell"/>
</dbReference>
<dbReference type="PANTHER" id="PTHR30024:SF47">
    <property type="entry name" value="TAURINE-BINDING PERIPLASMIC PROTEIN"/>
    <property type="match status" value="1"/>
</dbReference>
<feature type="domain" description="SsuA/THI5-like" evidence="4">
    <location>
        <begin position="241"/>
        <end position="352"/>
    </location>
</feature>
<evidence type="ECO:0000313" key="5">
    <source>
        <dbReference type="EMBL" id="KPQ41327.1"/>
    </source>
</evidence>
<comment type="similarity">
    <text evidence="2">Belongs to the bacterial solute-binding protein SsuA/TauA family.</text>
</comment>
<comment type="caution">
    <text evidence="5">The sequence shown here is derived from an EMBL/GenBank/DDBJ whole genome shotgun (WGS) entry which is preliminary data.</text>
</comment>
<keyword evidence="3" id="KW-0732">Signal</keyword>
<reference evidence="5 6" key="1">
    <citation type="submission" date="2015-09" db="EMBL/GenBank/DDBJ databases">
        <title>A metagenomics-based metabolic model of nitrate-dependent anaerobic oxidation of methane by Methanoperedens-like archaea.</title>
        <authorList>
            <person name="Arshad A."/>
            <person name="Speth D.R."/>
            <person name="De Graaf R.M."/>
            <person name="Op Den Camp H.J."/>
            <person name="Jetten M.S."/>
            <person name="Welte C.U."/>
        </authorList>
    </citation>
    <scope>NUCLEOTIDE SEQUENCE [LARGE SCALE GENOMIC DNA]</scope>
</reference>
<gene>
    <name evidence="5" type="ORF">MPEBLZ_04123</name>
</gene>
<dbReference type="InterPro" id="IPR015168">
    <property type="entry name" value="SsuA/THI5"/>
</dbReference>
<dbReference type="SUPFAM" id="SSF53850">
    <property type="entry name" value="Periplasmic binding protein-like II"/>
    <property type="match status" value="2"/>
</dbReference>
<dbReference type="PANTHER" id="PTHR30024">
    <property type="entry name" value="ALIPHATIC SULFONATES-BINDING PROTEIN-RELATED"/>
    <property type="match status" value="1"/>
</dbReference>
<sequence>MKNLMKILFLIIIAIFVAGCLESEKTPQVSEPINLVKMSGQEMVQRLGTGEIAGFIMWEPYPAIAVTKGYGKNLIFSGNIWTDHPCCVVAYDDDWYKKTNNSDEILKRMALVQLKSVEYINNAKQSDSPDHEQLINYTMQFGGMTDPVAANLSLADVEFVYNTNVAGTATFIQKIQDFGIFDTKKWNMSGYNNAQDYADSLVTNNYVDWAVNNKDENISRIALEEPVNIRYAYLVNDIHELPFYIGWQKGYYRDLGINIVIAEGAPFQNGAFEMQQGFKGNTVDVGSLGIPPVIIHRINSNDFSNNDTKVGVIAGMNNEGSVIVVANNITSLKDLQGQTVGFPGQGTIQHVLFLMEADKEGLKVSY</sequence>
<comment type="subcellular location">
    <subcellularLocation>
        <location evidence="1">Periplasm</location>
    </subcellularLocation>
</comment>
<evidence type="ECO:0000256" key="3">
    <source>
        <dbReference type="ARBA" id="ARBA00022729"/>
    </source>
</evidence>
<dbReference type="AlphaFoldDB" id="A0A0P8A4E3"/>
<organism evidence="5 6">
    <name type="scientific">Candidatus Methanoperedens nitratireducens</name>
    <dbReference type="NCBI Taxonomy" id="1392998"/>
    <lineage>
        <taxon>Archaea</taxon>
        <taxon>Methanobacteriati</taxon>
        <taxon>Methanobacteriota</taxon>
        <taxon>Stenosarchaea group</taxon>
        <taxon>Methanomicrobia</taxon>
        <taxon>Methanosarcinales</taxon>
        <taxon>ANME-2 cluster</taxon>
        <taxon>Candidatus Methanoperedentaceae</taxon>
        <taxon>Candidatus Methanoperedens</taxon>
    </lineage>
</organism>
<dbReference type="PROSITE" id="PS51257">
    <property type="entry name" value="PROKAR_LIPOPROTEIN"/>
    <property type="match status" value="1"/>
</dbReference>
<evidence type="ECO:0000256" key="2">
    <source>
        <dbReference type="ARBA" id="ARBA00010742"/>
    </source>
</evidence>
<dbReference type="Pfam" id="PF13379">
    <property type="entry name" value="NMT1_2"/>
    <property type="match status" value="1"/>
</dbReference>